<keyword evidence="2" id="KW-1185">Reference proteome</keyword>
<organism evidence="1 2">
    <name type="scientific">Cronobacter muytjensii</name>
    <dbReference type="NCBI Taxonomy" id="413501"/>
    <lineage>
        <taxon>Bacteria</taxon>
        <taxon>Pseudomonadati</taxon>
        <taxon>Pseudomonadota</taxon>
        <taxon>Gammaproteobacteria</taxon>
        <taxon>Enterobacterales</taxon>
        <taxon>Enterobacteriaceae</taxon>
        <taxon>Cronobacter</taxon>
    </lineage>
</organism>
<dbReference type="Proteomes" id="UP000469927">
    <property type="component" value="Unassembled WGS sequence"/>
</dbReference>
<comment type="caution">
    <text evidence="1">The sequence shown here is derived from an EMBL/GenBank/DDBJ whole genome shotgun (WGS) entry which is preliminary data.</text>
</comment>
<accession>A0ABQ6U0D1</accession>
<dbReference type="RefSeq" id="WP_131824740.1">
    <property type="nucleotide sequence ID" value="NZ_JADKNN010000036.1"/>
</dbReference>
<reference evidence="1 2" key="1">
    <citation type="submission" date="2019-08" db="EMBL/GenBank/DDBJ databases">
        <title>Prevalence, distribution, and phylogeny of type two toxin-antitoxin genes possessed by Cronobacter species where C. sakazakii homologs follow sequence type lineages.</title>
        <authorList>
            <person name="Finkelstein S."/>
            <person name="Negrete F."/>
            <person name="Jang H."/>
            <person name="Gopinath G.R."/>
            <person name="Tall B.D."/>
        </authorList>
    </citation>
    <scope>NUCLEOTIDE SEQUENCE [LARGE SCALE GENOMIC DNA]</scope>
    <source>
        <strain evidence="1 2">MOD1_GK1257</strain>
    </source>
</reference>
<evidence type="ECO:0000313" key="2">
    <source>
        <dbReference type="Proteomes" id="UP000469927"/>
    </source>
</evidence>
<evidence type="ECO:0000313" key="1">
    <source>
        <dbReference type="EMBL" id="KAB0880247.1"/>
    </source>
</evidence>
<dbReference type="EMBL" id="WAGD01000028">
    <property type="protein sequence ID" value="KAB0880247.1"/>
    <property type="molecule type" value="Genomic_DNA"/>
</dbReference>
<sequence>MNAWGRAFMGSNTDDVTKLTSGSSVTEPGIMWGCYGGLRYSGRDGSIDMGYAKGLKLGQWGIENRPDIHGVAGFVVVNNPTNNIDAQTYPIPIIYRSTTRPSSPVVGALWINPADNKIRHFAGSNWYDAAGNVLNT</sequence>
<proteinExistence type="predicted"/>
<name>A0ABQ6U0D1_9ENTR</name>
<gene>
    <name evidence="1" type="ORF">FZI19_10220</name>
</gene>
<evidence type="ECO:0008006" key="3">
    <source>
        <dbReference type="Google" id="ProtNLM"/>
    </source>
</evidence>
<protein>
    <recommendedName>
        <fullName evidence="3">Phage tail protein</fullName>
    </recommendedName>
</protein>